<comment type="caution">
    <text evidence="2">Lacks conserved residue(s) required for the propagation of feature annotation.</text>
</comment>
<reference evidence="4 5" key="1">
    <citation type="submission" date="2022-05" db="EMBL/GenBank/DDBJ databases">
        <authorList>
            <consortium name="Genoscope - CEA"/>
            <person name="William W."/>
        </authorList>
    </citation>
    <scope>NUCLEOTIDE SEQUENCE [LARGE SCALE GENOMIC DNA]</scope>
</reference>
<dbReference type="Pfam" id="PF00431">
    <property type="entry name" value="CUB"/>
    <property type="match status" value="1"/>
</dbReference>
<dbReference type="SMART" id="SM00042">
    <property type="entry name" value="CUB"/>
    <property type="match status" value="1"/>
</dbReference>
<evidence type="ECO:0000313" key="5">
    <source>
        <dbReference type="Proteomes" id="UP001159405"/>
    </source>
</evidence>
<organism evidence="4 5">
    <name type="scientific">Porites lobata</name>
    <dbReference type="NCBI Taxonomy" id="104759"/>
    <lineage>
        <taxon>Eukaryota</taxon>
        <taxon>Metazoa</taxon>
        <taxon>Cnidaria</taxon>
        <taxon>Anthozoa</taxon>
        <taxon>Hexacorallia</taxon>
        <taxon>Scleractinia</taxon>
        <taxon>Fungiina</taxon>
        <taxon>Poritidae</taxon>
        <taxon>Porites</taxon>
    </lineage>
</organism>
<gene>
    <name evidence="4" type="ORF">PLOB_00012144</name>
</gene>
<sequence length="352" mass="40051">LIFYFLGAFRWPSGTYGIPKPTSGCPEDDGFQWKEGWRSQDTNGVNSKNSRSPEYHLDGKVDNTKVQRSFCIKNDTTNDRNRPSWPPGKYCIYRKNQCPFKMKTGFVSWDDSDPDGVNKKNFNDKNGTLPDGVYNSNTRIEFCCRTDGNKNDAIVLTSEKPFFLLAYESPKCQMVKWATVRPEWIYYDTEDHRNADNRSGAFPYDAGVNHPTIYYCYYHGCNKTLTGLNGTFHSPNYPNKYPDGQYCSWRITVSPAQQIHLTFTAFNLQNENNTDALYVFDGENSTGKVLGVFYGSYSPPKEGINSSSNHMFIIFKSDNNGSYTGFSASYSAVNYSGNDHVPLIKQLRAFLL</sequence>
<evidence type="ECO:0000256" key="2">
    <source>
        <dbReference type="PROSITE-ProRule" id="PRU00059"/>
    </source>
</evidence>
<feature type="domain" description="CUB" evidence="3">
    <location>
        <begin position="221"/>
        <end position="333"/>
    </location>
</feature>
<proteinExistence type="predicted"/>
<name>A0ABN8QXN9_9CNID</name>
<comment type="caution">
    <text evidence="4">The sequence shown here is derived from an EMBL/GenBank/DDBJ whole genome shotgun (WGS) entry which is preliminary data.</text>
</comment>
<dbReference type="Pfam" id="PF16977">
    <property type="entry name" value="ApeC"/>
    <property type="match status" value="1"/>
</dbReference>
<dbReference type="PANTHER" id="PTHR19324:SF33">
    <property type="entry name" value="MUCIN-5AC"/>
    <property type="match status" value="1"/>
</dbReference>
<accession>A0ABN8QXN9</accession>
<dbReference type="CDD" id="cd00041">
    <property type="entry name" value="CUB"/>
    <property type="match status" value="1"/>
</dbReference>
<feature type="non-terminal residue" evidence="4">
    <location>
        <position position="352"/>
    </location>
</feature>
<dbReference type="Proteomes" id="UP001159405">
    <property type="component" value="Unassembled WGS sequence"/>
</dbReference>
<protein>
    <recommendedName>
        <fullName evidence="3">CUB domain-containing protein</fullName>
    </recommendedName>
</protein>
<dbReference type="InterPro" id="IPR031569">
    <property type="entry name" value="ApeC"/>
</dbReference>
<evidence type="ECO:0000313" key="4">
    <source>
        <dbReference type="EMBL" id="CAH3171798.1"/>
    </source>
</evidence>
<evidence type="ECO:0000259" key="3">
    <source>
        <dbReference type="PROSITE" id="PS01180"/>
    </source>
</evidence>
<keyword evidence="5" id="KW-1185">Reference proteome</keyword>
<feature type="non-terminal residue" evidence="4">
    <location>
        <position position="1"/>
    </location>
</feature>
<dbReference type="PANTHER" id="PTHR19324">
    <property type="entry name" value="PERFORIN-LIKE PROTEIN 1"/>
    <property type="match status" value="1"/>
</dbReference>
<dbReference type="Gene3D" id="2.60.120.290">
    <property type="entry name" value="Spermadhesin, CUB domain"/>
    <property type="match status" value="1"/>
</dbReference>
<keyword evidence="1" id="KW-1015">Disulfide bond</keyword>
<dbReference type="EMBL" id="CALNXK010000167">
    <property type="protein sequence ID" value="CAH3171798.1"/>
    <property type="molecule type" value="Genomic_DNA"/>
</dbReference>
<dbReference type="InterPro" id="IPR035914">
    <property type="entry name" value="Sperma_CUB_dom_sf"/>
</dbReference>
<evidence type="ECO:0000256" key="1">
    <source>
        <dbReference type="ARBA" id="ARBA00023157"/>
    </source>
</evidence>
<dbReference type="PROSITE" id="PS01180">
    <property type="entry name" value="CUB"/>
    <property type="match status" value="1"/>
</dbReference>
<dbReference type="SUPFAM" id="SSF49854">
    <property type="entry name" value="Spermadhesin, CUB domain"/>
    <property type="match status" value="1"/>
</dbReference>
<dbReference type="InterPro" id="IPR000859">
    <property type="entry name" value="CUB_dom"/>
</dbReference>